<keyword evidence="3" id="KW-1185">Reference proteome</keyword>
<comment type="caution">
    <text evidence="2">The sequence shown here is derived from an EMBL/GenBank/DDBJ whole genome shotgun (WGS) entry which is preliminary data.</text>
</comment>
<reference evidence="2 3" key="1">
    <citation type="journal article" date="2021" name="Sci. Rep.">
        <title>The distribution of antibiotic resistance genes in chicken gut microbiota commensals.</title>
        <authorList>
            <person name="Juricova H."/>
            <person name="Matiasovicova J."/>
            <person name="Kubasova T."/>
            <person name="Cejkova D."/>
            <person name="Rychlik I."/>
        </authorList>
    </citation>
    <scope>NUCLEOTIDE SEQUENCE [LARGE SCALE GENOMIC DNA]</scope>
    <source>
        <strain evidence="2 3">An435</strain>
    </source>
</reference>
<dbReference type="Pfam" id="PF02645">
    <property type="entry name" value="DegV"/>
    <property type="match status" value="1"/>
</dbReference>
<evidence type="ECO:0000313" key="3">
    <source>
        <dbReference type="Proteomes" id="UP000767334"/>
    </source>
</evidence>
<dbReference type="PROSITE" id="PS51482">
    <property type="entry name" value="DEGV"/>
    <property type="match status" value="1"/>
</dbReference>
<dbReference type="PANTHER" id="PTHR33434:SF2">
    <property type="entry name" value="FATTY ACID-BINDING PROTEIN TM_1468"/>
    <property type="match status" value="1"/>
</dbReference>
<gene>
    <name evidence="2" type="ORF">H6A19_11290</name>
</gene>
<dbReference type="InterPro" id="IPR043168">
    <property type="entry name" value="DegV_C"/>
</dbReference>
<dbReference type="InterPro" id="IPR003797">
    <property type="entry name" value="DegV"/>
</dbReference>
<accession>A0ABS2FH64</accession>
<name>A0ABS2FH64_9CLOT</name>
<dbReference type="Proteomes" id="UP000767334">
    <property type="component" value="Unassembled WGS sequence"/>
</dbReference>
<dbReference type="Gene3D" id="3.40.50.10170">
    <property type="match status" value="1"/>
</dbReference>
<organism evidence="2 3">
    <name type="scientific">Clostridium saudiense</name>
    <dbReference type="NCBI Taxonomy" id="1414720"/>
    <lineage>
        <taxon>Bacteria</taxon>
        <taxon>Bacillati</taxon>
        <taxon>Bacillota</taxon>
        <taxon>Clostridia</taxon>
        <taxon>Eubacteriales</taxon>
        <taxon>Clostridiaceae</taxon>
        <taxon>Clostridium</taxon>
    </lineage>
</organism>
<evidence type="ECO:0000313" key="2">
    <source>
        <dbReference type="EMBL" id="MBM6819913.1"/>
    </source>
</evidence>
<dbReference type="NCBIfam" id="TIGR00762">
    <property type="entry name" value="DegV"/>
    <property type="match status" value="1"/>
</dbReference>
<keyword evidence="1" id="KW-0446">Lipid-binding</keyword>
<proteinExistence type="predicted"/>
<sequence>MSVKIIADSTCYLPKEYTDKYKVSIASLNVLLNGNSYRETDLSNDWFYNEMAKSPTIPTSSQPSIEELYSTVESLVKDGHDVVGIFLSSDMSGTFSTSNLVKNMILENYPNAKIVMIDSRSNCMQAGFAVLEAAKAANENKSLDEVVSIAKNVIENSKFIFVPETLDYLKKGGRIGGAAALFGSLLQIKPILTVEDGKTTVFTKVRTKKKAIDKIVNTILEQNSKSPIKGIIVHHINCESEGQELADRLKSSLGLDNVKTQSIGPIIGLHVGPGSIGVAYHY</sequence>
<evidence type="ECO:0000256" key="1">
    <source>
        <dbReference type="ARBA" id="ARBA00023121"/>
    </source>
</evidence>
<dbReference type="Gene3D" id="3.30.1180.10">
    <property type="match status" value="1"/>
</dbReference>
<dbReference type="InterPro" id="IPR050270">
    <property type="entry name" value="DegV_domain_contain"/>
</dbReference>
<dbReference type="SUPFAM" id="SSF82549">
    <property type="entry name" value="DAK1/DegV-like"/>
    <property type="match status" value="1"/>
</dbReference>
<protein>
    <submittedName>
        <fullName evidence="2">DegV family protein</fullName>
    </submittedName>
</protein>
<dbReference type="RefSeq" id="WP_204572402.1">
    <property type="nucleotide sequence ID" value="NZ_JACJLL010000070.1"/>
</dbReference>
<dbReference type="EMBL" id="JACJLL010000070">
    <property type="protein sequence ID" value="MBM6819913.1"/>
    <property type="molecule type" value="Genomic_DNA"/>
</dbReference>
<dbReference type="PANTHER" id="PTHR33434">
    <property type="entry name" value="DEGV DOMAIN-CONTAINING PROTEIN DR_1986-RELATED"/>
    <property type="match status" value="1"/>
</dbReference>